<keyword evidence="1" id="KW-0853">WD repeat</keyword>
<name>G1MEY0_AILME</name>
<reference evidence="2" key="3">
    <citation type="submission" date="2025-09" db="UniProtKB">
        <authorList>
            <consortium name="Ensembl"/>
        </authorList>
    </citation>
    <scope>IDENTIFICATION</scope>
</reference>
<evidence type="ECO:0000256" key="1">
    <source>
        <dbReference type="PROSITE-ProRule" id="PRU00221"/>
    </source>
</evidence>
<dbReference type="SUPFAM" id="SSF75011">
    <property type="entry name" value="3-carboxy-cis,cis-mucoante lactonizing enzyme"/>
    <property type="match status" value="1"/>
</dbReference>
<dbReference type="AlphaFoldDB" id="G1MEY0"/>
<reference evidence="2" key="2">
    <citation type="submission" date="2025-08" db="UniProtKB">
        <authorList>
            <consortium name="Ensembl"/>
        </authorList>
    </citation>
    <scope>IDENTIFICATION</scope>
</reference>
<dbReference type="eggNOG" id="KOG0266">
    <property type="taxonomic scope" value="Eukaryota"/>
</dbReference>
<reference evidence="2 3" key="1">
    <citation type="journal article" date="2010" name="Nature">
        <title>The sequence and de novo assembly of the giant panda genome.</title>
        <authorList>
            <person name="Li R."/>
            <person name="Fan W."/>
            <person name="Tian G."/>
            <person name="Zhu H."/>
            <person name="He L."/>
            <person name="Cai J."/>
            <person name="Huang Q."/>
            <person name="Cai Q."/>
            <person name="Li B."/>
            <person name="Bai Y."/>
            <person name="Zhang Z."/>
            <person name="Zhang Y."/>
            <person name="Wang W."/>
            <person name="Li J."/>
            <person name="Wei F."/>
            <person name="Li H."/>
            <person name="Jian M."/>
            <person name="Li J."/>
            <person name="Zhang Z."/>
            <person name="Nielsen R."/>
            <person name="Li D."/>
            <person name="Gu W."/>
            <person name="Yang Z."/>
            <person name="Xuan Z."/>
            <person name="Ryder O.A."/>
            <person name="Leung F.C."/>
            <person name="Zhou Y."/>
            <person name="Cao J."/>
            <person name="Sun X."/>
            <person name="Fu Y."/>
            <person name="Fang X."/>
            <person name="Guo X."/>
            <person name="Wang B."/>
            <person name="Hou R."/>
            <person name="Shen F."/>
            <person name="Mu B."/>
            <person name="Ni P."/>
            <person name="Lin R."/>
            <person name="Qian W."/>
            <person name="Wang G."/>
            <person name="Yu C."/>
            <person name="Nie W."/>
            <person name="Wang J."/>
            <person name="Wu Z."/>
            <person name="Liang H."/>
            <person name="Min J."/>
            <person name="Wu Q."/>
            <person name="Cheng S."/>
            <person name="Ruan J."/>
            <person name="Wang M."/>
            <person name="Shi Z."/>
            <person name="Wen M."/>
            <person name="Liu B."/>
            <person name="Ren X."/>
            <person name="Zheng H."/>
            <person name="Dong D."/>
            <person name="Cook K."/>
            <person name="Shan G."/>
            <person name="Zhang H."/>
            <person name="Kosiol C."/>
            <person name="Xie X."/>
            <person name="Lu Z."/>
            <person name="Zheng H."/>
            <person name="Li Y."/>
            <person name="Steiner C.C."/>
            <person name="Lam T.T."/>
            <person name="Lin S."/>
            <person name="Zhang Q."/>
            <person name="Li G."/>
            <person name="Tian J."/>
            <person name="Gong T."/>
            <person name="Liu H."/>
            <person name="Zhang D."/>
            <person name="Fang L."/>
            <person name="Ye C."/>
            <person name="Zhang J."/>
            <person name="Hu W."/>
            <person name="Xu A."/>
            <person name="Ren Y."/>
            <person name="Zhang G."/>
            <person name="Bruford M.W."/>
            <person name="Li Q."/>
            <person name="Ma L."/>
            <person name="Guo Y."/>
            <person name="An N."/>
            <person name="Hu Y."/>
            <person name="Zheng Y."/>
            <person name="Shi Y."/>
            <person name="Li Z."/>
            <person name="Liu Q."/>
            <person name="Chen Y."/>
            <person name="Zhao J."/>
            <person name="Qu N."/>
            <person name="Zhao S."/>
            <person name="Tian F."/>
            <person name="Wang X."/>
            <person name="Wang H."/>
            <person name="Xu L."/>
            <person name="Liu X."/>
            <person name="Vinar T."/>
            <person name="Wang Y."/>
            <person name="Lam T.W."/>
            <person name="Yiu S.M."/>
            <person name="Liu S."/>
            <person name="Zhang H."/>
            <person name="Li D."/>
            <person name="Huang Y."/>
            <person name="Wang X."/>
            <person name="Yang G."/>
            <person name="Jiang Z."/>
            <person name="Wang J."/>
            <person name="Qin N."/>
            <person name="Li L."/>
            <person name="Li J."/>
            <person name="Bolund L."/>
            <person name="Kristiansen K."/>
            <person name="Wong G.K."/>
            <person name="Olson M."/>
            <person name="Zhang X."/>
            <person name="Li S."/>
            <person name="Yang H."/>
            <person name="Wang J."/>
            <person name="Wang J."/>
        </authorList>
    </citation>
    <scope>NUCLEOTIDE SEQUENCE [LARGE SCALE GENOMIC DNA]</scope>
</reference>
<dbReference type="PANTHER" id="PTHR44525">
    <property type="entry name" value="WD REPEAT-CONTAINING PROTEIN 27"/>
    <property type="match status" value="1"/>
</dbReference>
<protein>
    <submittedName>
        <fullName evidence="2">WD repeat domain 27</fullName>
    </submittedName>
</protein>
<dbReference type="PANTHER" id="PTHR44525:SF1">
    <property type="entry name" value="WD REPEAT-CONTAINING PROTEIN 27"/>
    <property type="match status" value="1"/>
</dbReference>
<dbReference type="InterPro" id="IPR042411">
    <property type="entry name" value="WDR27"/>
</dbReference>
<dbReference type="Proteomes" id="UP000008912">
    <property type="component" value="Unassembled WGS sequence"/>
</dbReference>
<dbReference type="STRING" id="9646.ENSAMEP00000017909"/>
<evidence type="ECO:0000313" key="2">
    <source>
        <dbReference type="Ensembl" id="ENSAMEP00000017909.2"/>
    </source>
</evidence>
<dbReference type="InParanoid" id="G1MEY0"/>
<dbReference type="GO" id="GO:0005654">
    <property type="term" value="C:nucleoplasm"/>
    <property type="evidence" value="ECO:0007669"/>
    <property type="project" value="Ensembl"/>
</dbReference>
<dbReference type="InterPro" id="IPR015943">
    <property type="entry name" value="WD40/YVTN_repeat-like_dom_sf"/>
</dbReference>
<dbReference type="Gene3D" id="2.130.10.10">
    <property type="entry name" value="YVTN repeat-like/Quinoprotein amine dehydrogenase"/>
    <property type="match status" value="3"/>
</dbReference>
<dbReference type="InterPro" id="IPR001680">
    <property type="entry name" value="WD40_rpt"/>
</dbReference>
<organism evidence="2 3">
    <name type="scientific">Ailuropoda melanoleuca</name>
    <name type="common">Giant panda</name>
    <dbReference type="NCBI Taxonomy" id="9646"/>
    <lineage>
        <taxon>Eukaryota</taxon>
        <taxon>Metazoa</taxon>
        <taxon>Chordata</taxon>
        <taxon>Craniata</taxon>
        <taxon>Vertebrata</taxon>
        <taxon>Euteleostomi</taxon>
        <taxon>Mammalia</taxon>
        <taxon>Eutheria</taxon>
        <taxon>Laurasiatheria</taxon>
        <taxon>Carnivora</taxon>
        <taxon>Caniformia</taxon>
        <taxon>Ursidae</taxon>
        <taxon>Ailuropoda</taxon>
    </lineage>
</organism>
<keyword evidence="3" id="KW-1185">Reference proteome</keyword>
<gene>
    <name evidence="2" type="primary">WDR27</name>
</gene>
<evidence type="ECO:0000313" key="3">
    <source>
        <dbReference type="Proteomes" id="UP000008912"/>
    </source>
</evidence>
<dbReference type="SMART" id="SM00320">
    <property type="entry name" value="WD40"/>
    <property type="match status" value="8"/>
</dbReference>
<feature type="repeat" description="WD" evidence="1">
    <location>
        <begin position="157"/>
        <end position="199"/>
    </location>
</feature>
<dbReference type="Ensembl" id="ENSAMET00000018639.2">
    <property type="protein sequence ID" value="ENSAMEP00000017909.2"/>
    <property type="gene ID" value="ENSAMEG00000016953.2"/>
</dbReference>
<accession>G1MEY0</accession>
<dbReference type="PROSITE" id="PS50082">
    <property type="entry name" value="WD_REPEATS_2"/>
    <property type="match status" value="2"/>
</dbReference>
<proteinExistence type="predicted"/>
<sequence length="813" mass="89268">MEDPQEILCADAGRVGDLVTEKGLVASKEPASHVQLACSAQYCAFPVDGNALCVWSTEDPSYQPLTLRGHHEPITAVAFGNAVSPVLICSASRDYVIMWSLNECRQKVLQGLTPRGVVVGTLLGKVLCLRLSPDDRVAAVCAGKKIFMLDPEVRFDLEGHRAVVTAAEFCPWHTHILISVSEDRSFKVWDHHMGSLIYSSSVFTASPLLSLVLDAENRQLVTGCANGQLWIFSLVEGHHYRCVTRVDLKKKRESFSRRIESRLCSLPGESQRTCTDGLGKGEEAEASLPVLGLAPCDLSLILRAECGGLSSENTTCVWIGSSAGLFIFNLANFELEAVLHYKDFRSLSIQVAGSCAVTSKAGDDKAICLLTSLFGRKIAMLEIRVAVLVRSQQRHDVGRDLSVLARVLSTSPLYFRRAEETRTQPAPQRQSAVRSTVKDQPLVFHNKVRSSGYASTPHKEYPLESSPPVKVHKQRVLAHGPTAASCIQYSGDGQWLACGFANHLSLVFRADLTGTPAVFSGHDGAVSTVCWSHDGRRLLSASRDGTLRLWSLRGAELVLCVGKDVFSKPVRSAQFYYIDTFILLSSGPELQLLRYHVDTCKDEIQRYKQKSRCKRVFRLGTTGMTEITSLSAVNDFYSYLVLTAGRNRTLEVFDLNAGRSAAVIVEAHSRPVHQICQNKGSSFTTQQHQVYNLFATTATGDGIKLWDLRTLRCERCFEGHPNYGYPCGIAFSPCGRYVASGAEDRHAYMYDVGSSTFSHRLAGHTDTVTGVAFSPSAPQVQSPRGRGSTSLPTRLSLCFLYLLAFVLVKSCHV</sequence>
<dbReference type="PROSITE" id="PS50294">
    <property type="entry name" value="WD_REPEATS_REGION"/>
    <property type="match status" value="2"/>
</dbReference>
<dbReference type="HOGENOM" id="CLU_018295_0_0_1"/>
<dbReference type="InterPro" id="IPR036322">
    <property type="entry name" value="WD40_repeat_dom_sf"/>
</dbReference>
<dbReference type="Pfam" id="PF00400">
    <property type="entry name" value="WD40"/>
    <property type="match status" value="3"/>
</dbReference>
<feature type="repeat" description="WD" evidence="1">
    <location>
        <begin position="519"/>
        <end position="560"/>
    </location>
</feature>
<dbReference type="SUPFAM" id="SSF50978">
    <property type="entry name" value="WD40 repeat-like"/>
    <property type="match status" value="1"/>
</dbReference>
<dbReference type="GeneTree" id="ENSGT00390000012017"/>